<organism evidence="1">
    <name type="scientific">Timema tahoe</name>
    <dbReference type="NCBI Taxonomy" id="61484"/>
    <lineage>
        <taxon>Eukaryota</taxon>
        <taxon>Metazoa</taxon>
        <taxon>Ecdysozoa</taxon>
        <taxon>Arthropoda</taxon>
        <taxon>Hexapoda</taxon>
        <taxon>Insecta</taxon>
        <taxon>Pterygota</taxon>
        <taxon>Neoptera</taxon>
        <taxon>Polyneoptera</taxon>
        <taxon>Phasmatodea</taxon>
        <taxon>Timematodea</taxon>
        <taxon>Timematoidea</taxon>
        <taxon>Timematidae</taxon>
        <taxon>Timema</taxon>
    </lineage>
</organism>
<reference evidence="1" key="1">
    <citation type="submission" date="2020-11" db="EMBL/GenBank/DDBJ databases">
        <authorList>
            <person name="Tran Van P."/>
        </authorList>
    </citation>
    <scope>NUCLEOTIDE SEQUENCE</scope>
</reference>
<proteinExistence type="predicted"/>
<evidence type="ECO:0000313" key="1">
    <source>
        <dbReference type="EMBL" id="CAD7454667.1"/>
    </source>
</evidence>
<gene>
    <name evidence="1" type="ORF">TTEB3V08_LOCUS2765</name>
</gene>
<dbReference type="AlphaFoldDB" id="A0A7R9IDB4"/>
<sequence length="358" mass="39604">MWRILAHGGFILPVNTYAPEKLLQLTMPGPSAKRHLTHRPRFEEMAEMFFFSLGSTPSTSASGHSAKFRNLTPFLLRCVQMQTFLESVSSGISGYLSLSSLGVQMQTFLESVSSGISGYLSLSSMTSLAHATPSSCCVLPPSTQLMPHPLHVVFFTPTPSSFHTLFMLCSSPLHPAHSTPSSCCVLHTYTQLMPHPLHVVFFTPPPSSFHTLFMLCSSPLHPAHATPSSCCVLHHSTQLIPHPLHVVFFTPPLSSCHTLFMLCSSPLHSAHSTPSSCCVLHHSTQLMPHPLHAARMRQGHWHLRLVVITMFCLFQDDHRAFRRQLEDKRPVVENNLLSGRQYIANEPPLSDTSDSEGG</sequence>
<protein>
    <submittedName>
        <fullName evidence="1">Uncharacterized protein</fullName>
    </submittedName>
</protein>
<accession>A0A7R9IDB4</accession>
<name>A0A7R9IDB4_9NEOP</name>
<dbReference type="EMBL" id="OE000674">
    <property type="protein sequence ID" value="CAD7454667.1"/>
    <property type="molecule type" value="Genomic_DNA"/>
</dbReference>